<evidence type="ECO:0000313" key="13">
    <source>
        <dbReference type="EMBL" id="MCW1244640.1"/>
    </source>
</evidence>
<dbReference type="InterPro" id="IPR004089">
    <property type="entry name" value="MCPsignal_dom"/>
</dbReference>
<evidence type="ECO:0000256" key="6">
    <source>
        <dbReference type="ARBA" id="ARBA00023136"/>
    </source>
</evidence>
<evidence type="ECO:0000313" key="14">
    <source>
        <dbReference type="Proteomes" id="UP001061999"/>
    </source>
</evidence>
<evidence type="ECO:0000256" key="10">
    <source>
        <dbReference type="SAM" id="Phobius"/>
    </source>
</evidence>
<evidence type="ECO:0000256" key="1">
    <source>
        <dbReference type="ARBA" id="ARBA00004236"/>
    </source>
</evidence>
<organism evidence="13 14">
    <name type="scientific">Pseudomonas agronomica</name>
    <dbReference type="NCBI Taxonomy" id="2979328"/>
    <lineage>
        <taxon>Bacteria</taxon>
        <taxon>Pseudomonadati</taxon>
        <taxon>Pseudomonadota</taxon>
        <taxon>Gammaproteobacteria</taxon>
        <taxon>Pseudomonadales</taxon>
        <taxon>Pseudomonadaceae</taxon>
        <taxon>Pseudomonas</taxon>
    </lineage>
</organism>
<dbReference type="PRINTS" id="PR00260">
    <property type="entry name" value="CHEMTRNSDUCR"/>
</dbReference>
<evidence type="ECO:0000256" key="5">
    <source>
        <dbReference type="ARBA" id="ARBA00022989"/>
    </source>
</evidence>
<dbReference type="PROSITE" id="PS50885">
    <property type="entry name" value="HAMP"/>
    <property type="match status" value="1"/>
</dbReference>
<dbReference type="PANTHER" id="PTHR32089">
    <property type="entry name" value="METHYL-ACCEPTING CHEMOTAXIS PROTEIN MCPB"/>
    <property type="match status" value="1"/>
</dbReference>
<evidence type="ECO:0000259" key="11">
    <source>
        <dbReference type="PROSITE" id="PS50111"/>
    </source>
</evidence>
<dbReference type="Gene3D" id="1.10.287.950">
    <property type="entry name" value="Methyl-accepting chemotaxis protein"/>
    <property type="match status" value="1"/>
</dbReference>
<comment type="similarity">
    <text evidence="8">Belongs to the methyl-accepting chemotaxis (MCP) protein family.</text>
</comment>
<dbReference type="InterPro" id="IPR004090">
    <property type="entry name" value="Chemotax_Me-accpt_rcpt"/>
</dbReference>
<evidence type="ECO:0000256" key="3">
    <source>
        <dbReference type="ARBA" id="ARBA00022481"/>
    </source>
</evidence>
<comment type="caution">
    <text evidence="13">The sequence shown here is derived from an EMBL/GenBank/DDBJ whole genome shotgun (WGS) entry which is preliminary data.</text>
</comment>
<keyword evidence="6 10" id="KW-0472">Membrane</keyword>
<dbReference type="Proteomes" id="UP001061999">
    <property type="component" value="Unassembled WGS sequence"/>
</dbReference>
<dbReference type="SMART" id="SM00283">
    <property type="entry name" value="MA"/>
    <property type="match status" value="1"/>
</dbReference>
<accession>A0ABT3F7Z9</accession>
<keyword evidence="3" id="KW-0488">Methylation</keyword>
<dbReference type="Pfam" id="PF00015">
    <property type="entry name" value="MCPsignal"/>
    <property type="match status" value="1"/>
</dbReference>
<dbReference type="CDD" id="cd11386">
    <property type="entry name" value="MCP_signal"/>
    <property type="match status" value="1"/>
</dbReference>
<feature type="transmembrane region" description="Helical" evidence="10">
    <location>
        <begin position="21"/>
        <end position="40"/>
    </location>
</feature>
<dbReference type="PANTHER" id="PTHR32089:SF112">
    <property type="entry name" value="LYSOZYME-LIKE PROTEIN-RELATED"/>
    <property type="match status" value="1"/>
</dbReference>
<proteinExistence type="inferred from homology"/>
<sequence>MQAFLSPGIRLLGHFGFARKFQLLFLLFILPLMGSLWLIGQDYRDKLNLISGERAGVRQLLALDNLDNLLTAQRNRAARWRATETNRQPTPATLAAMAAFDAVQPALNQAASDLGATLQTEGAEADTLARYQALQTSLNGLDSKSLGSVGWWPDGYDRFTAALGALQALREQIVMDNRLTLASWLETYLLTQISTQQTPDLIERVGRLASVGQASVVSGQFTLQSRLQLRDLRSRIGDARDQLVKTGALLETRLPSELQSWAGQFQGSLKNLDTGLKVLDDGVFGGSINLKPEDFEKHMDALLGDLATLRQQSLVALDTRLDQYHGSAIRQFTLVAVVLGCLLLAALYLFVCLQASIRRSASGITLLAEALRDGNLSLQVPVQGRDELAAISTALNVAVVQLRNSLLGVDHETLQLSDAVRTLNTHSSGALGEVEAQQMQISQIAAAATQLAATSQGVAKSCEQASDSAQQTRRIAADSSRDSQRTTASIQQLNQRLNETAAALGRVSEQGQQIQLVVDTIRGVAEQTNLLALNAAIEAARAGEQGRGFAVVADEVRSLSQRTQSSTQQIAGTVDSLRATVNEAVSLMEAACGQAQTDAQAVTGLGERLGEIASAVQSVTDTLAQIATAVDEQASTADEVSGNIQQVDQAAMRLLEGARAVNLAADTLSQGSQALSANTGRFQLG</sequence>
<keyword evidence="2" id="KW-1003">Cell membrane</keyword>
<evidence type="ECO:0000256" key="8">
    <source>
        <dbReference type="ARBA" id="ARBA00029447"/>
    </source>
</evidence>
<dbReference type="RefSeq" id="WP_264427573.1">
    <property type="nucleotide sequence ID" value="NZ_JAOSHO010000087.1"/>
</dbReference>
<reference evidence="13" key="1">
    <citation type="submission" date="2022-07" db="EMBL/GenBank/DDBJ databases">
        <title>Pseudomonas agronomica sp. nov.: a novel bacterium with biotechnological application in the synthesis of biofertilizers from valorized agricultural residues.</title>
        <authorList>
            <person name="Robas M."/>
            <person name="Fernandez V.M."/>
            <person name="Luna L."/>
            <person name="Provanza A."/>
            <person name="Jimenez P.A."/>
        </authorList>
    </citation>
    <scope>NUCLEOTIDE SEQUENCE</scope>
    <source>
        <strain evidence="13">SAICEU22T</strain>
    </source>
</reference>
<comment type="subcellular location">
    <subcellularLocation>
        <location evidence="1">Cell membrane</location>
    </subcellularLocation>
</comment>
<keyword evidence="4 10" id="KW-0812">Transmembrane</keyword>
<dbReference type="SUPFAM" id="SSF58104">
    <property type="entry name" value="Methyl-accepting chemotaxis protein (MCP) signaling domain"/>
    <property type="match status" value="1"/>
</dbReference>
<keyword evidence="5 10" id="KW-1133">Transmembrane helix</keyword>
<evidence type="ECO:0000256" key="9">
    <source>
        <dbReference type="PROSITE-ProRule" id="PRU00284"/>
    </source>
</evidence>
<feature type="transmembrane region" description="Helical" evidence="10">
    <location>
        <begin position="332"/>
        <end position="353"/>
    </location>
</feature>
<dbReference type="PROSITE" id="PS50111">
    <property type="entry name" value="CHEMOTAXIS_TRANSDUC_2"/>
    <property type="match status" value="1"/>
</dbReference>
<feature type="domain" description="Methyl-accepting transducer" evidence="11">
    <location>
        <begin position="412"/>
        <end position="648"/>
    </location>
</feature>
<evidence type="ECO:0000256" key="7">
    <source>
        <dbReference type="ARBA" id="ARBA00023224"/>
    </source>
</evidence>
<gene>
    <name evidence="13" type="ORF">OC610_09505</name>
</gene>
<dbReference type="EMBL" id="JAOSHO010000087">
    <property type="protein sequence ID" value="MCW1244640.1"/>
    <property type="molecule type" value="Genomic_DNA"/>
</dbReference>
<evidence type="ECO:0000256" key="4">
    <source>
        <dbReference type="ARBA" id="ARBA00022692"/>
    </source>
</evidence>
<name>A0ABT3F7Z9_9PSED</name>
<keyword evidence="14" id="KW-1185">Reference proteome</keyword>
<evidence type="ECO:0000256" key="2">
    <source>
        <dbReference type="ARBA" id="ARBA00022475"/>
    </source>
</evidence>
<protein>
    <submittedName>
        <fullName evidence="13">Methyl-accepting chemotaxis protein</fullName>
    </submittedName>
</protein>
<dbReference type="CDD" id="cd06225">
    <property type="entry name" value="HAMP"/>
    <property type="match status" value="1"/>
</dbReference>
<keyword evidence="7 9" id="KW-0807">Transducer</keyword>
<feature type="domain" description="HAMP" evidence="12">
    <location>
        <begin position="355"/>
        <end position="407"/>
    </location>
</feature>
<dbReference type="SMART" id="SM00304">
    <property type="entry name" value="HAMP"/>
    <property type="match status" value="2"/>
</dbReference>
<evidence type="ECO:0000259" key="12">
    <source>
        <dbReference type="PROSITE" id="PS50885"/>
    </source>
</evidence>
<dbReference type="InterPro" id="IPR003660">
    <property type="entry name" value="HAMP_dom"/>
</dbReference>